<sequence>MSRRKYILLGMAIIYSAVLFGQDMDIDVCYWVSFSDKAQSEYQVEAPNEFLSERALSRRARFGIPLTETDLPVNAAYLDSLKTAGTRIQYTSRWLNGAAMVATPAQAKALESLSFVDSIRYIGPYFGATSARNYKYVMDSTGMKMESNKYGRSGRNIQMLNGDSLHQMGFQGEGMYIAVLDGGFTNVDKIPFFDTLRHYQSLDHFYDFTNADRDVFESSTHGTSVLSAMAAYSPGVLVGTAPRARYVCLKTEEVRGEHRMEEYNWVAALEYADSLGVDVVNSSLGYYAFSDHNMDYHPRQLDGKTSPASRAAEMAFDRGMIIVVSAGNEGDSRWKYIDIPADSPKALAIAAVMNDGQKAGFSSYGYDSLEVIKPDLAAPGVNVPVPNAYRSRLSAASGTSLAAPIMTGLVTCLWQAFPELANSEIVAALKASGHQAEQPDLALGYGIPDFMKAYRILQARKTEMESKQSE</sequence>
<dbReference type="PROSITE" id="PS00138">
    <property type="entry name" value="SUBTILASE_SER"/>
    <property type="match status" value="1"/>
</dbReference>
<dbReference type="InterPro" id="IPR017317">
    <property type="entry name" value="Pept_S8_subtilisin_bacteroid-2"/>
</dbReference>
<dbReference type="InterPro" id="IPR036852">
    <property type="entry name" value="Peptidase_S8/S53_dom_sf"/>
</dbReference>
<dbReference type="AlphaFoldDB" id="A0A2D0ND70"/>
<feature type="active site" description="Charge relay system" evidence="5">
    <location>
        <position position="221"/>
    </location>
</feature>
<evidence type="ECO:0000256" key="5">
    <source>
        <dbReference type="PROSITE-ProRule" id="PRU01240"/>
    </source>
</evidence>
<dbReference type="PRINTS" id="PR00723">
    <property type="entry name" value="SUBTILISIN"/>
</dbReference>
<evidence type="ECO:0000256" key="3">
    <source>
        <dbReference type="ARBA" id="ARBA00022801"/>
    </source>
</evidence>
<dbReference type="InterPro" id="IPR000209">
    <property type="entry name" value="Peptidase_S8/S53_dom"/>
</dbReference>
<dbReference type="GO" id="GO:0006508">
    <property type="term" value="P:proteolysis"/>
    <property type="evidence" value="ECO:0007669"/>
    <property type="project" value="UniProtKB-KW"/>
</dbReference>
<dbReference type="Gene3D" id="3.40.50.200">
    <property type="entry name" value="Peptidase S8/S53 domain"/>
    <property type="match status" value="1"/>
</dbReference>
<dbReference type="EMBL" id="PDUD01000018">
    <property type="protein sequence ID" value="PHN06320.1"/>
    <property type="molecule type" value="Genomic_DNA"/>
</dbReference>
<comment type="similarity">
    <text evidence="1 5">Belongs to the peptidase S8 family.</text>
</comment>
<dbReference type="RefSeq" id="WP_099150303.1">
    <property type="nucleotide sequence ID" value="NZ_PDUD01000018.1"/>
</dbReference>
<dbReference type="PROSITE" id="PS51892">
    <property type="entry name" value="SUBTILASE"/>
    <property type="match status" value="1"/>
</dbReference>
<dbReference type="SUPFAM" id="SSF52743">
    <property type="entry name" value="Subtilisin-like"/>
    <property type="match status" value="1"/>
</dbReference>
<evidence type="ECO:0000313" key="8">
    <source>
        <dbReference type="Proteomes" id="UP000223913"/>
    </source>
</evidence>
<keyword evidence="8" id="KW-1185">Reference proteome</keyword>
<keyword evidence="3 5" id="KW-0378">Hydrolase</keyword>
<feature type="active site" description="Charge relay system" evidence="5">
    <location>
        <position position="400"/>
    </location>
</feature>
<gene>
    <name evidence="7" type="ORF">CRP01_12160</name>
</gene>
<feature type="domain" description="Peptidase S8/S53" evidence="6">
    <location>
        <begin position="172"/>
        <end position="446"/>
    </location>
</feature>
<dbReference type="Proteomes" id="UP000223913">
    <property type="component" value="Unassembled WGS sequence"/>
</dbReference>
<evidence type="ECO:0000259" key="6">
    <source>
        <dbReference type="Pfam" id="PF00082"/>
    </source>
</evidence>
<name>A0A2D0ND70_FLAN2</name>
<dbReference type="PIRSF" id="PIRSF037903">
    <property type="entry name" value="Subtilisin_rel_GFO_2223"/>
    <property type="match status" value="1"/>
</dbReference>
<dbReference type="OrthoDB" id="9792152at2"/>
<dbReference type="PANTHER" id="PTHR43806:SF67">
    <property type="entry name" value="EGF-LIKE DOMAIN-CONTAINING PROTEIN"/>
    <property type="match status" value="1"/>
</dbReference>
<accession>A0A2D0ND70</accession>
<reference evidence="7 8" key="1">
    <citation type="submission" date="2017-10" db="EMBL/GenBank/DDBJ databases">
        <title>The draft genome sequence of Lewinella nigricans NBRC 102662.</title>
        <authorList>
            <person name="Wang K."/>
        </authorList>
    </citation>
    <scope>NUCLEOTIDE SEQUENCE [LARGE SCALE GENOMIC DNA]</scope>
    <source>
        <strain evidence="7 8">NBRC 102662</strain>
    </source>
</reference>
<dbReference type="Pfam" id="PF00082">
    <property type="entry name" value="Peptidase_S8"/>
    <property type="match status" value="1"/>
</dbReference>
<organism evidence="7 8">
    <name type="scientific">Flavilitoribacter nigricans (strain ATCC 23147 / DSM 23189 / NBRC 102662 / NCIMB 1420 / SS-2)</name>
    <name type="common">Lewinella nigricans</name>
    <dbReference type="NCBI Taxonomy" id="1122177"/>
    <lineage>
        <taxon>Bacteria</taxon>
        <taxon>Pseudomonadati</taxon>
        <taxon>Bacteroidota</taxon>
        <taxon>Saprospiria</taxon>
        <taxon>Saprospirales</taxon>
        <taxon>Lewinellaceae</taxon>
        <taxon>Flavilitoribacter</taxon>
    </lineage>
</organism>
<keyword evidence="2 5" id="KW-0645">Protease</keyword>
<protein>
    <recommendedName>
        <fullName evidence="6">Peptidase S8/S53 domain-containing protein</fullName>
    </recommendedName>
</protein>
<dbReference type="InterPro" id="IPR023828">
    <property type="entry name" value="Peptidase_S8_Ser-AS"/>
</dbReference>
<comment type="caution">
    <text evidence="7">The sequence shown here is derived from an EMBL/GenBank/DDBJ whole genome shotgun (WGS) entry which is preliminary data.</text>
</comment>
<evidence type="ECO:0000256" key="2">
    <source>
        <dbReference type="ARBA" id="ARBA00022670"/>
    </source>
</evidence>
<evidence type="ECO:0000256" key="4">
    <source>
        <dbReference type="ARBA" id="ARBA00022825"/>
    </source>
</evidence>
<dbReference type="GO" id="GO:0004252">
    <property type="term" value="F:serine-type endopeptidase activity"/>
    <property type="evidence" value="ECO:0007669"/>
    <property type="project" value="UniProtKB-UniRule"/>
</dbReference>
<dbReference type="PANTHER" id="PTHR43806">
    <property type="entry name" value="PEPTIDASE S8"/>
    <property type="match status" value="1"/>
</dbReference>
<evidence type="ECO:0000256" key="1">
    <source>
        <dbReference type="ARBA" id="ARBA00011073"/>
    </source>
</evidence>
<dbReference type="InterPro" id="IPR015500">
    <property type="entry name" value="Peptidase_S8_subtilisin-rel"/>
</dbReference>
<evidence type="ECO:0000313" key="7">
    <source>
        <dbReference type="EMBL" id="PHN06320.1"/>
    </source>
</evidence>
<keyword evidence="4 5" id="KW-0720">Serine protease</keyword>
<dbReference type="InterPro" id="IPR050131">
    <property type="entry name" value="Peptidase_S8_subtilisin-like"/>
</dbReference>
<feature type="active site" description="Charge relay system" evidence="5">
    <location>
        <position position="181"/>
    </location>
</feature>
<proteinExistence type="inferred from homology"/>